<feature type="region of interest" description="Disordered" evidence="6">
    <location>
        <begin position="279"/>
        <end position="350"/>
    </location>
</feature>
<dbReference type="InterPro" id="IPR009057">
    <property type="entry name" value="Homeodomain-like_sf"/>
</dbReference>
<dbReference type="SUPFAM" id="SSF46689">
    <property type="entry name" value="Homeodomain-like"/>
    <property type="match status" value="1"/>
</dbReference>
<dbReference type="GO" id="GO:0008270">
    <property type="term" value="F:zinc ion binding"/>
    <property type="evidence" value="ECO:0007669"/>
    <property type="project" value="UniProtKB-KW"/>
</dbReference>
<keyword evidence="5" id="KW-0175">Coiled coil</keyword>
<keyword evidence="2 4" id="KW-0863">Zinc-finger</keyword>
<dbReference type="InterPro" id="IPR043145">
    <property type="entry name" value="Znf_ZZ_sf"/>
</dbReference>
<evidence type="ECO:0008006" key="11">
    <source>
        <dbReference type="Google" id="ProtNLM"/>
    </source>
</evidence>
<comment type="caution">
    <text evidence="9">The sequence shown here is derived from an EMBL/GenBank/DDBJ whole genome shotgun (WGS) entry which is preliminary data.</text>
</comment>
<evidence type="ECO:0000256" key="6">
    <source>
        <dbReference type="SAM" id="MobiDB-lite"/>
    </source>
</evidence>
<dbReference type="SMART" id="SM00717">
    <property type="entry name" value="SANT"/>
    <property type="match status" value="1"/>
</dbReference>
<dbReference type="Pfam" id="PF00569">
    <property type="entry name" value="ZZ"/>
    <property type="match status" value="1"/>
</dbReference>
<dbReference type="InterPro" id="IPR037830">
    <property type="entry name" value="ZZZ3"/>
</dbReference>
<dbReference type="Pfam" id="PF00249">
    <property type="entry name" value="Myb_DNA-binding"/>
    <property type="match status" value="1"/>
</dbReference>
<evidence type="ECO:0000259" key="7">
    <source>
        <dbReference type="PROSITE" id="PS50090"/>
    </source>
</evidence>
<keyword evidence="10" id="KW-1185">Reference proteome</keyword>
<keyword evidence="3" id="KW-0862">Zinc</keyword>
<gene>
    <name evidence="9" type="ORF">CYY_004263</name>
</gene>
<feature type="compositionally biased region" description="Low complexity" evidence="6">
    <location>
        <begin position="142"/>
        <end position="164"/>
    </location>
</feature>
<proteinExistence type="predicted"/>
<dbReference type="CDD" id="cd00167">
    <property type="entry name" value="SANT"/>
    <property type="match status" value="1"/>
</dbReference>
<dbReference type="SUPFAM" id="SSF57850">
    <property type="entry name" value="RING/U-box"/>
    <property type="match status" value="1"/>
</dbReference>
<evidence type="ECO:0000256" key="4">
    <source>
        <dbReference type="PROSITE-ProRule" id="PRU00228"/>
    </source>
</evidence>
<dbReference type="Proteomes" id="UP000695562">
    <property type="component" value="Unassembled WGS sequence"/>
</dbReference>
<sequence>MNNSIINGPITNTEEYKKLTKLLETLEQQREKVIQDKETLNKLYQDALASPIEFIENLISGKIILPKKQVIAEIPNIDLSQSKFRQTLVNNSPSSLSSPSSVRNSSPSSSLSAAHRLKIQNGNSVHSNTSNGVSKLNKSSNHHQIINSHSTPTTPTKLSKPSLSYSQSTDESSSGDDTKRSIKHTGVYTSGSESGGNNYQKKKGKKGANGEIIPYWTDEEQKQLELLLFKYPEEVVAAKRWAKIAVEMHNKTPKQIASRTQKFFQKCIRLGLPLPGSKKYRSPDSLIAKPSLKSSSSSSHSFSKLSISSSSTLNRDKSITPPSKNQNRPSTSSLPSNTSTSTTNNSTSASTNKSIIHEGFKCDGCDIEPIIGTRWKCEECMEMDLCDECRNNFEEIGNHSSSHLMTAYREVQPAYYLDDDYKFSYPDRGSNYLDSNYHP</sequence>
<feature type="compositionally biased region" description="Polar residues" evidence="6">
    <location>
        <begin position="120"/>
        <end position="138"/>
    </location>
</feature>
<dbReference type="EMBL" id="AJWJ01000147">
    <property type="protein sequence ID" value="KAF2074446.1"/>
    <property type="molecule type" value="Genomic_DNA"/>
</dbReference>
<feature type="domain" description="ZZ-type" evidence="8">
    <location>
        <begin position="357"/>
        <end position="413"/>
    </location>
</feature>
<evidence type="ECO:0000259" key="8">
    <source>
        <dbReference type="PROSITE" id="PS50135"/>
    </source>
</evidence>
<evidence type="ECO:0000313" key="9">
    <source>
        <dbReference type="EMBL" id="KAF2074446.1"/>
    </source>
</evidence>
<protein>
    <recommendedName>
        <fullName evidence="11">Myb domain-containing protein</fullName>
    </recommendedName>
</protein>
<name>A0A8J4UT53_9MYCE</name>
<feature type="compositionally biased region" description="Low complexity" evidence="6">
    <location>
        <begin position="89"/>
        <end position="112"/>
    </location>
</feature>
<dbReference type="AlphaFoldDB" id="A0A8J4UT53"/>
<keyword evidence="1" id="KW-0479">Metal-binding</keyword>
<dbReference type="OrthoDB" id="20473at2759"/>
<organism evidence="9 10">
    <name type="scientific">Polysphondylium violaceum</name>
    <dbReference type="NCBI Taxonomy" id="133409"/>
    <lineage>
        <taxon>Eukaryota</taxon>
        <taxon>Amoebozoa</taxon>
        <taxon>Evosea</taxon>
        <taxon>Eumycetozoa</taxon>
        <taxon>Dictyostelia</taxon>
        <taxon>Dictyosteliales</taxon>
        <taxon>Dictyosteliaceae</taxon>
        <taxon>Polysphondylium</taxon>
    </lineage>
</organism>
<feature type="compositionally biased region" description="Polar residues" evidence="6">
    <location>
        <begin position="320"/>
        <end position="329"/>
    </location>
</feature>
<accession>A0A8J4UT53</accession>
<feature type="compositionally biased region" description="Low complexity" evidence="6">
    <location>
        <begin position="330"/>
        <end position="350"/>
    </location>
</feature>
<feature type="domain" description="Myb-like" evidence="7">
    <location>
        <begin position="216"/>
        <end position="264"/>
    </location>
</feature>
<dbReference type="PANTHER" id="PTHR22705:SF0">
    <property type="entry name" value="ZZ-TYPE ZINC FINGER-CONTAINING PROTEIN 3"/>
    <property type="match status" value="1"/>
</dbReference>
<evidence type="ECO:0000256" key="3">
    <source>
        <dbReference type="ARBA" id="ARBA00022833"/>
    </source>
</evidence>
<dbReference type="InterPro" id="IPR000433">
    <property type="entry name" value="Znf_ZZ"/>
</dbReference>
<feature type="coiled-coil region" evidence="5">
    <location>
        <begin position="16"/>
        <end position="46"/>
    </location>
</feature>
<evidence type="ECO:0000313" key="10">
    <source>
        <dbReference type="Proteomes" id="UP000695562"/>
    </source>
</evidence>
<dbReference type="PROSITE" id="PS50090">
    <property type="entry name" value="MYB_LIKE"/>
    <property type="match status" value="1"/>
</dbReference>
<reference evidence="9" key="1">
    <citation type="submission" date="2020-01" db="EMBL/GenBank/DDBJ databases">
        <title>Development of genomics and gene disruption for Polysphondylium violaceum indicates a role for the polyketide synthase stlB in stalk morphogenesis.</title>
        <authorList>
            <person name="Narita B."/>
            <person name="Kawabe Y."/>
            <person name="Kin K."/>
            <person name="Saito T."/>
            <person name="Gibbs R."/>
            <person name="Kuspa A."/>
            <person name="Muzny D."/>
            <person name="Queller D."/>
            <person name="Richards S."/>
            <person name="Strassman J."/>
            <person name="Sucgang R."/>
            <person name="Worley K."/>
            <person name="Schaap P."/>
        </authorList>
    </citation>
    <scope>NUCLEOTIDE SEQUENCE</scope>
    <source>
        <strain evidence="9">QSvi11</strain>
    </source>
</reference>
<dbReference type="Gene3D" id="1.10.10.60">
    <property type="entry name" value="Homeodomain-like"/>
    <property type="match status" value="1"/>
</dbReference>
<evidence type="ECO:0000256" key="5">
    <source>
        <dbReference type="SAM" id="Coils"/>
    </source>
</evidence>
<evidence type="ECO:0000256" key="1">
    <source>
        <dbReference type="ARBA" id="ARBA00022723"/>
    </source>
</evidence>
<feature type="region of interest" description="Disordered" evidence="6">
    <location>
        <begin position="89"/>
        <end position="207"/>
    </location>
</feature>
<dbReference type="Gene3D" id="3.30.60.90">
    <property type="match status" value="1"/>
</dbReference>
<feature type="compositionally biased region" description="Low complexity" evidence="6">
    <location>
        <begin position="285"/>
        <end position="311"/>
    </location>
</feature>
<dbReference type="InterPro" id="IPR001005">
    <property type="entry name" value="SANT/Myb"/>
</dbReference>
<dbReference type="PANTHER" id="PTHR22705">
    <property type="entry name" value="ZINC FINGER, ZZ DOMAIN CONTAINING 3"/>
    <property type="match status" value="1"/>
</dbReference>
<evidence type="ECO:0000256" key="2">
    <source>
        <dbReference type="ARBA" id="ARBA00022771"/>
    </source>
</evidence>
<dbReference type="SMART" id="SM00291">
    <property type="entry name" value="ZnF_ZZ"/>
    <property type="match status" value="1"/>
</dbReference>
<dbReference type="PROSITE" id="PS50135">
    <property type="entry name" value="ZF_ZZ_2"/>
    <property type="match status" value="1"/>
</dbReference>